<organism evidence="1 2">
    <name type="scientific">Ectopseudomonas mendocina</name>
    <name type="common">Pseudomonas mendocina</name>
    <dbReference type="NCBI Taxonomy" id="300"/>
    <lineage>
        <taxon>Bacteria</taxon>
        <taxon>Pseudomonadati</taxon>
        <taxon>Pseudomonadota</taxon>
        <taxon>Gammaproteobacteria</taxon>
        <taxon>Pseudomonadales</taxon>
        <taxon>Pseudomonadaceae</taxon>
        <taxon>Ectopseudomonas</taxon>
    </lineage>
</organism>
<reference evidence="1 2" key="1">
    <citation type="submission" date="2019-01" db="EMBL/GenBank/DDBJ databases">
        <title>Whole genome shotgun sequencing of Pseudomonas spp. isolated by its ability to degrade furfural.</title>
        <authorList>
            <person name="Donoso R."/>
            <person name="Farkas C."/>
            <person name="Villegas P."/>
            <person name="Gonzales-Toro F."/>
            <person name="Guajardo-Parra M."/>
            <person name="Araya-Nail M."/>
            <person name="Morgante V."/>
            <person name="Perez-Pantoja D."/>
        </authorList>
    </citation>
    <scope>NUCLEOTIDE SEQUENCE [LARGE SCALE GENOMIC DNA]</scope>
    <source>
        <strain evidence="1 2">VN231</strain>
    </source>
</reference>
<dbReference type="AlphaFoldDB" id="A0ABD7RZK6"/>
<gene>
    <name evidence="1" type="ORF">EQ836_07670</name>
</gene>
<accession>A0ABD7RZK6</accession>
<evidence type="ECO:0000313" key="2">
    <source>
        <dbReference type="Proteomes" id="UP000317327"/>
    </source>
</evidence>
<evidence type="ECO:0000313" key="1">
    <source>
        <dbReference type="EMBL" id="TRO19395.1"/>
    </source>
</evidence>
<dbReference type="Proteomes" id="UP000317327">
    <property type="component" value="Unassembled WGS sequence"/>
</dbReference>
<dbReference type="EMBL" id="SCFV01000003">
    <property type="protein sequence ID" value="TRO19395.1"/>
    <property type="molecule type" value="Genomic_DNA"/>
</dbReference>
<name>A0ABD7RZK6_ECTME</name>
<proteinExistence type="predicted"/>
<dbReference type="RefSeq" id="WP_143500938.1">
    <property type="nucleotide sequence ID" value="NZ_SCFV01000003.1"/>
</dbReference>
<sequence>MAASSSCFVASGDKLESSACYQGGLMMKRYLVILLLISGLSGCGEQGDKVSSVKNSKSNGWSIDWNQCGEASNDVGEIIRPLRTLELRTAEAEGAPKFVNEKATRIMGKTHYHKIDPSERVFHHCEKGAASYVTMIEPEWLKGVSGWVNTAGLRVMSDPSNPYEGKISNWVLEDYPDISLIEGSDPSDPTYKRFSAKVREINQLKVAAAKRAIDTGKCEHVSSVLFLRNESTLSNLRFMVDCEDNKRIELTSSDIASSSMLRTNEEKALTKSEAMTKCKILIVERLVNKSSVNFSELLGSSYYRAPITGNVRLTLDFEAANKLGQSISHRAECIFDPGGDGEVTIAEK</sequence>
<evidence type="ECO:0008006" key="3">
    <source>
        <dbReference type="Google" id="ProtNLM"/>
    </source>
</evidence>
<protein>
    <recommendedName>
        <fullName evidence="3">Lipoprotein</fullName>
    </recommendedName>
</protein>
<comment type="caution">
    <text evidence="1">The sequence shown here is derived from an EMBL/GenBank/DDBJ whole genome shotgun (WGS) entry which is preliminary data.</text>
</comment>